<accession>A0ACC3TK27</accession>
<keyword evidence="2" id="KW-1185">Reference proteome</keyword>
<dbReference type="Proteomes" id="UP001489719">
    <property type="component" value="Unassembled WGS sequence"/>
</dbReference>
<proteinExistence type="predicted"/>
<reference evidence="2" key="1">
    <citation type="journal article" date="2024" name="Front. Bioeng. Biotechnol.">
        <title>Genome-scale model development and genomic sequencing of the oleaginous clade Lipomyces.</title>
        <authorList>
            <person name="Czajka J.J."/>
            <person name="Han Y."/>
            <person name="Kim J."/>
            <person name="Mondo S.J."/>
            <person name="Hofstad B.A."/>
            <person name="Robles A."/>
            <person name="Haridas S."/>
            <person name="Riley R."/>
            <person name="LaButti K."/>
            <person name="Pangilinan J."/>
            <person name="Andreopoulos W."/>
            <person name="Lipzen A."/>
            <person name="Yan J."/>
            <person name="Wang M."/>
            <person name="Ng V."/>
            <person name="Grigoriev I.V."/>
            <person name="Spatafora J.W."/>
            <person name="Magnuson J.K."/>
            <person name="Baker S.E."/>
            <person name="Pomraning K.R."/>
        </authorList>
    </citation>
    <scope>NUCLEOTIDE SEQUENCE [LARGE SCALE GENOMIC DNA]</scope>
    <source>
        <strain evidence="2">CBS 10300</strain>
    </source>
</reference>
<organism evidence="1 2">
    <name type="scientific">Lipomyces orientalis</name>
    <dbReference type="NCBI Taxonomy" id="1233043"/>
    <lineage>
        <taxon>Eukaryota</taxon>
        <taxon>Fungi</taxon>
        <taxon>Dikarya</taxon>
        <taxon>Ascomycota</taxon>
        <taxon>Saccharomycotina</taxon>
        <taxon>Lipomycetes</taxon>
        <taxon>Lipomycetales</taxon>
        <taxon>Lipomycetaceae</taxon>
        <taxon>Lipomyces</taxon>
    </lineage>
</organism>
<name>A0ACC3TK27_9ASCO</name>
<evidence type="ECO:0000313" key="2">
    <source>
        <dbReference type="Proteomes" id="UP001489719"/>
    </source>
</evidence>
<dbReference type="EMBL" id="MU970097">
    <property type="protein sequence ID" value="KAK9321474.1"/>
    <property type="molecule type" value="Genomic_DNA"/>
</dbReference>
<sequence>MPIIYRKYAPPQTSVPITAATGDENAPASLEPPRDTAERDLTAIRQLISQDLSEPYGIYVYRYFIYQWPHLCFVALDTDMGASASTSSAEESTAHTDMQTHEDNLVGAVVCKLAPHRGVKLRGYIAMLAVATAYRGRGIATKLVRLAIERMIEAGADEIVLETEVDNESAIRLYESMGFIRSKRMHRYYMNASDAFRLILPVTVESTVRYCVLANELDTGTVTVDSGGARKEGTKAEAGDM</sequence>
<comment type="caution">
    <text evidence="1">The sequence shown here is derived from an EMBL/GenBank/DDBJ whole genome shotgun (WGS) entry which is preliminary data.</text>
</comment>
<gene>
    <name evidence="1" type="ORF">V1517DRAFT_326219</name>
</gene>
<evidence type="ECO:0000313" key="1">
    <source>
        <dbReference type="EMBL" id="KAK9321474.1"/>
    </source>
</evidence>
<protein>
    <submittedName>
        <fullName evidence="1">Acyl-CoA N-acyltransferase</fullName>
    </submittedName>
</protein>